<dbReference type="PANTHER" id="PTHR43433">
    <property type="entry name" value="HYDROLASE, ALPHA/BETA FOLD FAMILY PROTEIN"/>
    <property type="match status" value="1"/>
</dbReference>
<dbReference type="SUPFAM" id="SSF53474">
    <property type="entry name" value="alpha/beta-Hydrolases"/>
    <property type="match status" value="1"/>
</dbReference>
<organism evidence="3 4">
    <name type="scientific">Actinomadura luzonensis</name>
    <dbReference type="NCBI Taxonomy" id="2805427"/>
    <lineage>
        <taxon>Bacteria</taxon>
        <taxon>Bacillati</taxon>
        <taxon>Actinomycetota</taxon>
        <taxon>Actinomycetes</taxon>
        <taxon>Streptosporangiales</taxon>
        <taxon>Thermomonosporaceae</taxon>
        <taxon>Actinomadura</taxon>
    </lineage>
</organism>
<evidence type="ECO:0000313" key="4">
    <source>
        <dbReference type="Proteomes" id="UP001317259"/>
    </source>
</evidence>
<dbReference type="EMBL" id="JAKRKC020000002">
    <property type="protein sequence ID" value="MCK2219052.1"/>
    <property type="molecule type" value="Genomic_DNA"/>
</dbReference>
<dbReference type="InterPro" id="IPR000073">
    <property type="entry name" value="AB_hydrolase_1"/>
</dbReference>
<dbReference type="InterPro" id="IPR050471">
    <property type="entry name" value="AB_hydrolase"/>
</dbReference>
<feature type="domain" description="AB hydrolase-1" evidence="2">
    <location>
        <begin position="51"/>
        <end position="294"/>
    </location>
</feature>
<gene>
    <name evidence="3" type="ORF">MF672_035445</name>
</gene>
<dbReference type="Pfam" id="PF00561">
    <property type="entry name" value="Abhydrolase_1"/>
    <property type="match status" value="1"/>
</dbReference>
<proteinExistence type="predicted"/>
<protein>
    <submittedName>
        <fullName evidence="3">Alpha/beta hydrolase</fullName>
    </submittedName>
</protein>
<evidence type="ECO:0000256" key="1">
    <source>
        <dbReference type="SAM" id="MobiDB-lite"/>
    </source>
</evidence>
<feature type="compositionally biased region" description="Basic and acidic residues" evidence="1">
    <location>
        <begin position="1"/>
        <end position="11"/>
    </location>
</feature>
<dbReference type="Proteomes" id="UP001317259">
    <property type="component" value="Unassembled WGS sequence"/>
</dbReference>
<evidence type="ECO:0000259" key="2">
    <source>
        <dbReference type="Pfam" id="PF00561"/>
    </source>
</evidence>
<dbReference type="GO" id="GO:0016787">
    <property type="term" value="F:hydrolase activity"/>
    <property type="evidence" value="ECO:0007669"/>
    <property type="project" value="UniProtKB-KW"/>
</dbReference>
<feature type="region of interest" description="Disordered" evidence="1">
    <location>
        <begin position="1"/>
        <end position="29"/>
    </location>
</feature>
<name>A0ABT0G3D0_9ACTN</name>
<keyword evidence="4" id="KW-1185">Reference proteome</keyword>
<dbReference type="Gene3D" id="3.40.50.1820">
    <property type="entry name" value="alpha/beta hydrolase"/>
    <property type="match status" value="1"/>
</dbReference>
<dbReference type="RefSeq" id="WP_247815579.1">
    <property type="nucleotide sequence ID" value="NZ_JAKRKC020000002.1"/>
</dbReference>
<comment type="caution">
    <text evidence="3">The sequence shown here is derived from an EMBL/GenBank/DDBJ whole genome shotgun (WGS) entry which is preliminary data.</text>
</comment>
<evidence type="ECO:0000313" key="3">
    <source>
        <dbReference type="EMBL" id="MCK2219052.1"/>
    </source>
</evidence>
<dbReference type="PANTHER" id="PTHR43433:SF10">
    <property type="entry name" value="AB HYDROLASE-1 DOMAIN-CONTAINING PROTEIN"/>
    <property type="match status" value="1"/>
</dbReference>
<reference evidence="3 4" key="1">
    <citation type="submission" date="2022-04" db="EMBL/GenBank/DDBJ databases">
        <title>Genome draft of Actinomadura sp. ATCC 31491.</title>
        <authorList>
            <person name="Shi X."/>
            <person name="Du Y."/>
        </authorList>
    </citation>
    <scope>NUCLEOTIDE SEQUENCE [LARGE SCALE GENOMIC DNA]</scope>
    <source>
        <strain evidence="3 4">ATCC 31491</strain>
    </source>
</reference>
<accession>A0ABT0G3D0</accession>
<keyword evidence="3" id="KW-0378">Hydrolase</keyword>
<dbReference type="InterPro" id="IPR029058">
    <property type="entry name" value="AB_hydrolase_fold"/>
</dbReference>
<sequence>MAAHLVPERTGRPALTDPGAGAPGQGAEGTLVLPGGRVLAYAWRGDPRGTPVLEFPGLPGARRAAVVPAAFLRERGILWVSADRPGLGGSAPQPGRILLDWPHDVRRLADHLGLGRFAVLGGAAGAPYALACAWALADRVSAVALVSGVGPLERPESLAGLGPEPRRLVRLSRRAPGLARLVVAGARAHPLTAFQRLLDALPEPDRRVAARPEVRRSLLESYALAFRQGTAGQVRDWAVLAMPWGFRPGDVEAPVRIFHGALDGLVPLAHAEALAAALPRARLTAFPGEGHLVGFGRAGELLAALAEEARAAAT</sequence>